<dbReference type="EMBL" id="FRAH01000015">
    <property type="protein sequence ID" value="SHK10597.1"/>
    <property type="molecule type" value="Genomic_DNA"/>
</dbReference>
<evidence type="ECO:0000313" key="1">
    <source>
        <dbReference type="EMBL" id="SHK10597.1"/>
    </source>
</evidence>
<proteinExistence type="predicted"/>
<dbReference type="OrthoDB" id="2058349at2"/>
<name>A0A1M6PRN0_9FIRM</name>
<evidence type="ECO:0000313" key="2">
    <source>
        <dbReference type="Proteomes" id="UP000183975"/>
    </source>
</evidence>
<sequence>MIHDTYTFQDLSEVCYHLSKYKNVKEEWRADFCNIYGELVASFDSDEETRERLKDPDETYAMVTELMDIAMMMGKTW</sequence>
<dbReference type="RefSeq" id="WP_072850012.1">
    <property type="nucleotide sequence ID" value="NZ_FRAH01000015.1"/>
</dbReference>
<accession>A0A1M6PRN0</accession>
<reference evidence="1 2" key="1">
    <citation type="submission" date="2016-11" db="EMBL/GenBank/DDBJ databases">
        <authorList>
            <person name="Jaros S."/>
            <person name="Januszkiewicz K."/>
            <person name="Wedrychowicz H."/>
        </authorList>
    </citation>
    <scope>NUCLEOTIDE SEQUENCE [LARGE SCALE GENOMIC DNA]</scope>
    <source>
        <strain evidence="1 2">DSM 14214</strain>
    </source>
</reference>
<gene>
    <name evidence="1" type="ORF">SAMN02745138_01158</name>
</gene>
<dbReference type="Proteomes" id="UP000183975">
    <property type="component" value="Unassembled WGS sequence"/>
</dbReference>
<protein>
    <submittedName>
        <fullName evidence="1">Uncharacterized protein</fullName>
    </submittedName>
</protein>
<dbReference type="AlphaFoldDB" id="A0A1M6PRN0"/>
<keyword evidence="2" id="KW-1185">Reference proteome</keyword>
<organism evidence="1 2">
    <name type="scientific">Anaerotignum lactatifermentans DSM 14214</name>
    <dbReference type="NCBI Taxonomy" id="1121323"/>
    <lineage>
        <taxon>Bacteria</taxon>
        <taxon>Bacillati</taxon>
        <taxon>Bacillota</taxon>
        <taxon>Clostridia</taxon>
        <taxon>Lachnospirales</taxon>
        <taxon>Anaerotignaceae</taxon>
        <taxon>Anaerotignum</taxon>
    </lineage>
</organism>